<dbReference type="Proteomes" id="UP000310334">
    <property type="component" value="Unassembled WGS sequence"/>
</dbReference>
<accession>A0A4S4BW25</accession>
<dbReference type="AlphaFoldDB" id="A0A4S4BW25"/>
<organism evidence="1 2">
    <name type="scientific">Metabacillus sediminilitoris</name>
    <dbReference type="NCBI Taxonomy" id="2567941"/>
    <lineage>
        <taxon>Bacteria</taxon>
        <taxon>Bacillati</taxon>
        <taxon>Bacillota</taxon>
        <taxon>Bacilli</taxon>
        <taxon>Bacillales</taxon>
        <taxon>Bacillaceae</taxon>
        <taxon>Metabacillus</taxon>
    </lineage>
</organism>
<gene>
    <name evidence="1" type="ORF">E6W99_13625</name>
</gene>
<reference evidence="1 2" key="1">
    <citation type="submission" date="2019-04" db="EMBL/GenBank/DDBJ databases">
        <title>Bacillus sediminilitoris sp. nov., isolated from a tidal flat sediment on the East China Sea.</title>
        <authorList>
            <person name="Wei Y."/>
            <person name="Mao H."/>
            <person name="Fang J."/>
        </authorList>
    </citation>
    <scope>NUCLEOTIDE SEQUENCE [LARGE SCALE GENOMIC DNA]</scope>
    <source>
        <strain evidence="1 2">DSL-17</strain>
    </source>
</reference>
<evidence type="ECO:0000313" key="1">
    <source>
        <dbReference type="EMBL" id="THF79374.1"/>
    </source>
</evidence>
<sequence>MENSISSYRLEDDGTIIIDLHGEIWDGEEEISSGQMVGKFKYAELLAVNKVYHRMKKKENLAYGLHSNHYQTMKLPKESNWVKAIEKYPIGKVIQLRKVKFEIFKVEVNLPVEAFGKGKDITKVEDFYIDVHFRLEGTKIDPSIIQIVL</sequence>
<keyword evidence="2" id="KW-1185">Reference proteome</keyword>
<dbReference type="EMBL" id="SSNT01000009">
    <property type="protein sequence ID" value="THF79374.1"/>
    <property type="molecule type" value="Genomic_DNA"/>
</dbReference>
<protein>
    <submittedName>
        <fullName evidence="1">Uncharacterized protein</fullName>
    </submittedName>
</protein>
<proteinExistence type="predicted"/>
<comment type="caution">
    <text evidence="1">The sequence shown here is derived from an EMBL/GenBank/DDBJ whole genome shotgun (WGS) entry which is preliminary data.</text>
</comment>
<name>A0A4S4BW25_9BACI</name>
<dbReference type="OrthoDB" id="2937002at2"/>
<dbReference type="RefSeq" id="WP_136354741.1">
    <property type="nucleotide sequence ID" value="NZ_CP046266.1"/>
</dbReference>
<evidence type="ECO:0000313" key="2">
    <source>
        <dbReference type="Proteomes" id="UP000310334"/>
    </source>
</evidence>